<accession>A0ABM7NRJ3</accession>
<evidence type="ECO:0000313" key="1">
    <source>
        <dbReference type="EMBL" id="BCS82707.1"/>
    </source>
</evidence>
<keyword evidence="2" id="KW-1185">Reference proteome</keyword>
<dbReference type="EMBL" id="AP024483">
    <property type="protein sequence ID" value="BCS82707.1"/>
    <property type="molecule type" value="Genomic_DNA"/>
</dbReference>
<sequence length="338" mass="39801">MWYAESHEKRNLTTLNRELVLNRFFSAEEINRLEGLKLITKARTSFIFHLKLKDKYIKDNCDEKNIRNIVFYMSRDKKFYCFFIDLNHDGKTIYVLGILEKKTGKYLIVGSQNERLFIKHYMFNYSDTSSYNVYDFVPSTVNNRENKYLDKNSDSLDIIDAIDDYFNTMCDNIRKPNYYYEKPGSFVQLSDKMIIIDVICDKNRTYYTNTGFCIQKPKIKRKIITLENVKPGLWENQVKINKQTSKNMEIISGIEINNLCHIGDNKWEFIGNAHIDNIINIHDLQTYKSNMMNWKWMIILLENGITLNLQTNAGIVEVYTHMANGLIDGIKITSAKKI</sequence>
<dbReference type="Proteomes" id="UP001321479">
    <property type="component" value="Segment"/>
</dbReference>
<reference evidence="1 2" key="1">
    <citation type="submission" date="2021-02" db="EMBL/GenBank/DDBJ databases">
        <title>Cotonvirus japonicus, which uses Golgi apparatus of host cells for its virion factory, phylogenetically links tailed tupanvirus and icosahedral mimivirus.</title>
        <authorList>
            <person name="Takahashi H."/>
            <person name="Fukaya S."/>
            <person name="Song C."/>
            <person name="Murata K."/>
            <person name="Takemura M."/>
        </authorList>
    </citation>
    <scope>NUCLEOTIDE SEQUENCE [LARGE SCALE GENOMIC DNA]</scope>
</reference>
<dbReference type="GeneID" id="80557912"/>
<evidence type="ECO:0000313" key="2">
    <source>
        <dbReference type="Proteomes" id="UP001321479"/>
    </source>
</evidence>
<name>A0ABM7NRJ3_9VIRU</name>
<organism evidence="1 2">
    <name type="scientific">Cotonvirus japonicus</name>
    <dbReference type="NCBI Taxonomy" id="2811091"/>
    <lineage>
        <taxon>Viruses</taxon>
        <taxon>Varidnaviria</taxon>
        <taxon>Bamfordvirae</taxon>
        <taxon>Nucleocytoviricota</taxon>
        <taxon>Megaviricetes</taxon>
        <taxon>Imitervirales</taxon>
        <taxon>Mimiviridae</taxon>
        <taxon>Megamimivirinae</taxon>
        <taxon>Cotonvirus</taxon>
        <taxon>Cotonvirus japonicum</taxon>
    </lineage>
</organism>
<dbReference type="RefSeq" id="YP_010841315.1">
    <property type="nucleotide sequence ID" value="NC_079139.1"/>
</dbReference>
<protein>
    <submittedName>
        <fullName evidence="1">Uncharacterized protein</fullName>
    </submittedName>
</protein>
<proteinExistence type="predicted"/>